<dbReference type="PANTHER" id="PTHR45934">
    <property type="entry name" value="FAD/NAD(P)-BINDING OXIDOREDUCTASE FAMILY PROTEIN"/>
    <property type="match status" value="1"/>
</dbReference>
<evidence type="ECO:0000256" key="2">
    <source>
        <dbReference type="ARBA" id="ARBA00023033"/>
    </source>
</evidence>
<dbReference type="InterPro" id="IPR002938">
    <property type="entry name" value="FAD-bd"/>
</dbReference>
<sequence length="431" mass="47912">MENLREPLNGNEEYLYENVHDIVIVGGGVGGLATALALHRLGVKSLVLEKASNLRTSGAAFVMWANAWKALDALGVADSLRPNYRQLDGIRGSSNCTGMKKAVQLIKKTKGGLTTMMESRCIERIKLIETLAKELPKGTIRFSSKVVLINKKNPSSLTSLKLEDGQSITTKILIGCDGVYSVVGSFMGIPPAKSSGRIAIRGMVTYAESHQLEKFHSQVWDRGLRAGFIPCTDKQVYWFLTRRSQLQDANISGDAEKIRHATLDMIHDFPKPFAELVKASPAESISYADMKVRLVWPWMKLLPGKANGSVTLVGDALHPMTPDLGQGACSTLEDAIVLRRCLGETMKSINIVQWGEEEEKKIEWCFNKYLQERRWRVFTLVNAALIIGIVNEGSSKLIRFARDKILFPLFSVSYLRHFADFDCGNLKAKYS</sequence>
<accession>A0AAD3RRV3</accession>
<evidence type="ECO:0000313" key="5">
    <source>
        <dbReference type="EMBL" id="GLJ59380.1"/>
    </source>
</evidence>
<dbReference type="GO" id="GO:0004497">
    <property type="term" value="F:monooxygenase activity"/>
    <property type="evidence" value="ECO:0007669"/>
    <property type="project" value="UniProtKB-KW"/>
</dbReference>
<dbReference type="AlphaFoldDB" id="A0AAD3RRV3"/>
<comment type="similarity">
    <text evidence="3">Belongs to the 3-hydroxybenzoate 6-hydroxylase family.</text>
</comment>
<dbReference type="Gene3D" id="3.50.50.60">
    <property type="entry name" value="FAD/NAD(P)-binding domain"/>
    <property type="match status" value="1"/>
</dbReference>
<comment type="caution">
    <text evidence="5">The sequence shown here is derived from an EMBL/GenBank/DDBJ whole genome shotgun (WGS) entry which is preliminary data.</text>
</comment>
<evidence type="ECO:0000313" key="6">
    <source>
        <dbReference type="Proteomes" id="UP001234787"/>
    </source>
</evidence>
<dbReference type="InterPro" id="IPR044560">
    <property type="entry name" value="MOase"/>
</dbReference>
<evidence type="ECO:0000256" key="3">
    <source>
        <dbReference type="ARBA" id="ARBA00024018"/>
    </source>
</evidence>
<gene>
    <name evidence="5" type="ORF">SUGI_1506360</name>
</gene>
<evidence type="ECO:0000259" key="4">
    <source>
        <dbReference type="Pfam" id="PF01494"/>
    </source>
</evidence>
<evidence type="ECO:0000256" key="1">
    <source>
        <dbReference type="ARBA" id="ARBA00023002"/>
    </source>
</evidence>
<name>A0AAD3RRV3_CRYJA</name>
<dbReference type="EMBL" id="BSEH01000887">
    <property type="protein sequence ID" value="GLJ59380.1"/>
    <property type="molecule type" value="Genomic_DNA"/>
</dbReference>
<proteinExistence type="inferred from homology"/>
<dbReference type="PRINTS" id="PR00420">
    <property type="entry name" value="RNGMNOXGNASE"/>
</dbReference>
<dbReference type="Proteomes" id="UP001234787">
    <property type="component" value="Unassembled WGS sequence"/>
</dbReference>
<keyword evidence="1" id="KW-0560">Oxidoreductase</keyword>
<dbReference type="GO" id="GO:0071949">
    <property type="term" value="F:FAD binding"/>
    <property type="evidence" value="ECO:0007669"/>
    <property type="project" value="InterPro"/>
</dbReference>
<protein>
    <recommendedName>
        <fullName evidence="4">FAD-binding domain-containing protein</fullName>
    </recommendedName>
</protein>
<organism evidence="5 6">
    <name type="scientific">Cryptomeria japonica</name>
    <name type="common">Japanese cedar</name>
    <name type="synonym">Cupressus japonica</name>
    <dbReference type="NCBI Taxonomy" id="3369"/>
    <lineage>
        <taxon>Eukaryota</taxon>
        <taxon>Viridiplantae</taxon>
        <taxon>Streptophyta</taxon>
        <taxon>Embryophyta</taxon>
        <taxon>Tracheophyta</taxon>
        <taxon>Spermatophyta</taxon>
        <taxon>Pinopsida</taxon>
        <taxon>Pinidae</taxon>
        <taxon>Conifers II</taxon>
        <taxon>Cupressales</taxon>
        <taxon>Cupressaceae</taxon>
        <taxon>Cryptomeria</taxon>
    </lineage>
</organism>
<keyword evidence="6" id="KW-1185">Reference proteome</keyword>
<dbReference type="Pfam" id="PF01494">
    <property type="entry name" value="FAD_binding_3"/>
    <property type="match status" value="1"/>
</dbReference>
<dbReference type="SUPFAM" id="SSF51905">
    <property type="entry name" value="FAD/NAD(P)-binding domain"/>
    <property type="match status" value="1"/>
</dbReference>
<reference evidence="5" key="1">
    <citation type="submission" date="2022-12" db="EMBL/GenBank/DDBJ databases">
        <title>Chromosome-Level Genome Assembly of Japanese Cedar (Cryptomeriajaponica D. Don).</title>
        <authorList>
            <person name="Fujino T."/>
            <person name="Yamaguchi K."/>
            <person name="Yokoyama T."/>
            <person name="Hamanaka T."/>
            <person name="Harazono Y."/>
            <person name="Kamada H."/>
            <person name="Kobayashi W."/>
            <person name="Ujino-Ihara T."/>
            <person name="Uchiyama K."/>
            <person name="Matsumoto A."/>
            <person name="Izuno A."/>
            <person name="Tsumura Y."/>
            <person name="Toyoda A."/>
            <person name="Shigenobu S."/>
            <person name="Moriguchi Y."/>
            <person name="Ueno S."/>
            <person name="Kasahara M."/>
        </authorList>
    </citation>
    <scope>NUCLEOTIDE SEQUENCE</scope>
</reference>
<feature type="domain" description="FAD-binding" evidence="4">
    <location>
        <begin position="21"/>
        <end position="346"/>
    </location>
</feature>
<dbReference type="PANTHER" id="PTHR45934:SF9">
    <property type="entry name" value="FAD_NAD(P)-BINDING OXIDOREDUCTASE FAMILY PROTEIN"/>
    <property type="match status" value="1"/>
</dbReference>
<dbReference type="InterPro" id="IPR036188">
    <property type="entry name" value="FAD/NAD-bd_sf"/>
</dbReference>
<keyword evidence="2" id="KW-0503">Monooxygenase</keyword>